<dbReference type="GO" id="GO:0046872">
    <property type="term" value="F:metal ion binding"/>
    <property type="evidence" value="ECO:0007669"/>
    <property type="project" value="UniProtKB-KW"/>
</dbReference>
<reference evidence="7 8" key="1">
    <citation type="submission" date="2020-08" db="EMBL/GenBank/DDBJ databases">
        <title>Genomic Encyclopedia of Type Strains, Phase IV (KMG-IV): sequencing the most valuable type-strain genomes for metagenomic binning, comparative biology and taxonomic classification.</title>
        <authorList>
            <person name="Goeker M."/>
        </authorList>
    </citation>
    <scope>NUCLEOTIDE SEQUENCE [LARGE SCALE GENOMIC DNA]</scope>
    <source>
        <strain evidence="7 8">DSM 102044</strain>
    </source>
</reference>
<dbReference type="AlphaFoldDB" id="A0A841MPE7"/>
<dbReference type="Pfam" id="PF04002">
    <property type="entry name" value="RadC"/>
    <property type="match status" value="1"/>
</dbReference>
<dbReference type="CDD" id="cd08071">
    <property type="entry name" value="MPN_DUF2466"/>
    <property type="match status" value="1"/>
</dbReference>
<evidence type="ECO:0000256" key="1">
    <source>
        <dbReference type="ARBA" id="ARBA00022670"/>
    </source>
</evidence>
<evidence type="ECO:0000256" key="4">
    <source>
        <dbReference type="ARBA" id="ARBA00022833"/>
    </source>
</evidence>
<keyword evidence="1" id="KW-0645">Protease</keyword>
<dbReference type="Proteomes" id="UP000588604">
    <property type="component" value="Unassembled WGS sequence"/>
</dbReference>
<dbReference type="Gene3D" id="3.40.140.10">
    <property type="entry name" value="Cytidine Deaminase, domain 2"/>
    <property type="match status" value="1"/>
</dbReference>
<dbReference type="InterPro" id="IPR037518">
    <property type="entry name" value="MPN"/>
</dbReference>
<dbReference type="PANTHER" id="PTHR30471">
    <property type="entry name" value="DNA REPAIR PROTEIN RADC"/>
    <property type="match status" value="1"/>
</dbReference>
<dbReference type="GO" id="GO:0008237">
    <property type="term" value="F:metallopeptidase activity"/>
    <property type="evidence" value="ECO:0007669"/>
    <property type="project" value="UniProtKB-KW"/>
</dbReference>
<dbReference type="InterPro" id="IPR025657">
    <property type="entry name" value="RadC_JAB"/>
</dbReference>
<gene>
    <name evidence="7" type="ORF">FHS59_000123</name>
</gene>
<keyword evidence="2" id="KW-0479">Metal-binding</keyword>
<sequence length="154" mass="16946">MEAVKQNFKVAEIKLSYHPKVLASHWPKVKSSKDAYKILLENWEEGTINLFEEFKILLLNSGNKVKGIVPISQGGIAGTLVDPKIVFGVALKSACRSIILAHNHPSGNTNPSQVDIALTEKMVKVGKLLDLEVIDHIIVTSNGHYSFADEGMIR</sequence>
<dbReference type="InterPro" id="IPR020891">
    <property type="entry name" value="UPF0758_CS"/>
</dbReference>
<proteinExistence type="predicted"/>
<dbReference type="InterPro" id="IPR001405">
    <property type="entry name" value="UPF0758"/>
</dbReference>
<comment type="caution">
    <text evidence="7">The sequence shown here is derived from an EMBL/GenBank/DDBJ whole genome shotgun (WGS) entry which is preliminary data.</text>
</comment>
<protein>
    <submittedName>
        <fullName evidence="7">DNA repair protein RadC</fullName>
    </submittedName>
</protein>
<evidence type="ECO:0000259" key="6">
    <source>
        <dbReference type="PROSITE" id="PS50249"/>
    </source>
</evidence>
<evidence type="ECO:0000256" key="3">
    <source>
        <dbReference type="ARBA" id="ARBA00022801"/>
    </source>
</evidence>
<name>A0A841MPE7_9BACT</name>
<evidence type="ECO:0000256" key="2">
    <source>
        <dbReference type="ARBA" id="ARBA00022723"/>
    </source>
</evidence>
<evidence type="ECO:0000313" key="7">
    <source>
        <dbReference type="EMBL" id="MBB6324508.1"/>
    </source>
</evidence>
<keyword evidence="5" id="KW-0482">Metalloprotease</keyword>
<dbReference type="PANTHER" id="PTHR30471:SF3">
    <property type="entry name" value="UPF0758 PROTEIN YEES-RELATED"/>
    <property type="match status" value="1"/>
</dbReference>
<evidence type="ECO:0000256" key="5">
    <source>
        <dbReference type="ARBA" id="ARBA00023049"/>
    </source>
</evidence>
<dbReference type="GO" id="GO:0006508">
    <property type="term" value="P:proteolysis"/>
    <property type="evidence" value="ECO:0007669"/>
    <property type="project" value="UniProtKB-KW"/>
</dbReference>
<feature type="domain" description="MPN" evidence="6">
    <location>
        <begin position="28"/>
        <end position="153"/>
    </location>
</feature>
<organism evidence="7 8">
    <name type="scientific">Algoriphagus iocasae</name>
    <dbReference type="NCBI Taxonomy" id="1836499"/>
    <lineage>
        <taxon>Bacteria</taxon>
        <taxon>Pseudomonadati</taxon>
        <taxon>Bacteroidota</taxon>
        <taxon>Cytophagia</taxon>
        <taxon>Cytophagales</taxon>
        <taxon>Cyclobacteriaceae</taxon>
        <taxon>Algoriphagus</taxon>
    </lineage>
</organism>
<keyword evidence="3" id="KW-0378">Hydrolase</keyword>
<dbReference type="EMBL" id="JACIJO010000001">
    <property type="protein sequence ID" value="MBB6324508.1"/>
    <property type="molecule type" value="Genomic_DNA"/>
</dbReference>
<dbReference type="PROSITE" id="PS50249">
    <property type="entry name" value="MPN"/>
    <property type="match status" value="1"/>
</dbReference>
<keyword evidence="8" id="KW-1185">Reference proteome</keyword>
<keyword evidence="4" id="KW-0862">Zinc</keyword>
<dbReference type="RefSeq" id="WP_184492489.1">
    <property type="nucleotide sequence ID" value="NZ_JACIJO010000001.1"/>
</dbReference>
<dbReference type="PROSITE" id="PS01302">
    <property type="entry name" value="UPF0758"/>
    <property type="match status" value="1"/>
</dbReference>
<evidence type="ECO:0000313" key="8">
    <source>
        <dbReference type="Proteomes" id="UP000588604"/>
    </source>
</evidence>
<accession>A0A841MPE7</accession>